<accession>A0A0F8YM59</accession>
<name>A0A0F8YM59_9ZZZZ</name>
<dbReference type="AlphaFoldDB" id="A0A0F8YM59"/>
<reference evidence="1" key="1">
    <citation type="journal article" date="2015" name="Nature">
        <title>Complex archaea that bridge the gap between prokaryotes and eukaryotes.</title>
        <authorList>
            <person name="Spang A."/>
            <person name="Saw J.H."/>
            <person name="Jorgensen S.L."/>
            <person name="Zaremba-Niedzwiedzka K."/>
            <person name="Martijn J."/>
            <person name="Lind A.E."/>
            <person name="van Eijk R."/>
            <person name="Schleper C."/>
            <person name="Guy L."/>
            <person name="Ettema T.J."/>
        </authorList>
    </citation>
    <scope>NUCLEOTIDE SEQUENCE</scope>
</reference>
<dbReference type="EMBL" id="LAZR01068684">
    <property type="protein sequence ID" value="KKK49176.1"/>
    <property type="molecule type" value="Genomic_DNA"/>
</dbReference>
<sequence>MSEPISLPVTLHRFLHPHMAPVEDYVATGVNEEYLYCESIRPLLDPMLEPLLKEQGYVRDFTPCGQIIHWRLK</sequence>
<gene>
    <name evidence="1" type="ORF">LCGC14_3137690</name>
</gene>
<organism evidence="1">
    <name type="scientific">marine sediment metagenome</name>
    <dbReference type="NCBI Taxonomy" id="412755"/>
    <lineage>
        <taxon>unclassified sequences</taxon>
        <taxon>metagenomes</taxon>
        <taxon>ecological metagenomes</taxon>
    </lineage>
</organism>
<proteinExistence type="predicted"/>
<comment type="caution">
    <text evidence="1">The sequence shown here is derived from an EMBL/GenBank/DDBJ whole genome shotgun (WGS) entry which is preliminary data.</text>
</comment>
<evidence type="ECO:0000313" key="1">
    <source>
        <dbReference type="EMBL" id="KKK49176.1"/>
    </source>
</evidence>
<protein>
    <submittedName>
        <fullName evidence="1">Uncharacterized protein</fullName>
    </submittedName>
</protein>